<feature type="zinc finger region" description="dksA C4-type" evidence="4">
    <location>
        <begin position="19"/>
        <end position="43"/>
    </location>
</feature>
<proteinExistence type="predicted"/>
<dbReference type="KEGG" id="aare:D3093_30075"/>
<keyword evidence="3" id="KW-0862">Zinc</keyword>
<sequence>MEAVAGIRDQLAGTGRAVCGDCGAPIPARRRDAYPAAVRCIGCQQHLERRDL</sequence>
<dbReference type="EMBL" id="CP032324">
    <property type="protein sequence ID" value="QCN99479.1"/>
    <property type="molecule type" value="Genomic_DNA"/>
</dbReference>
<evidence type="ECO:0000256" key="1">
    <source>
        <dbReference type="ARBA" id="ARBA00022723"/>
    </source>
</evidence>
<dbReference type="SUPFAM" id="SSF57716">
    <property type="entry name" value="Glucocorticoid receptor-like (DNA-binding domain)"/>
    <property type="match status" value="1"/>
</dbReference>
<dbReference type="KEGG" id="aare:D3093_26815"/>
<keyword evidence="2" id="KW-0863">Zinc-finger</keyword>
<protein>
    <recommendedName>
        <fullName evidence="5">Zinc finger DksA/TraR C4-type domain-containing protein</fullName>
    </recommendedName>
</protein>
<evidence type="ECO:0000313" key="8">
    <source>
        <dbReference type="Proteomes" id="UP000298595"/>
    </source>
</evidence>
<keyword evidence="1" id="KW-0479">Metal-binding</keyword>
<feature type="domain" description="Zinc finger DksA/TraR C4-type" evidence="5">
    <location>
        <begin position="16"/>
        <end position="48"/>
    </location>
</feature>
<dbReference type="GO" id="GO:1900378">
    <property type="term" value="P:positive regulation of secondary metabolite biosynthetic process"/>
    <property type="evidence" value="ECO:0007669"/>
    <property type="project" value="TreeGrafter"/>
</dbReference>
<dbReference type="Proteomes" id="UP000298595">
    <property type="component" value="Plasmid p3"/>
</dbReference>
<keyword evidence="7" id="KW-0614">Plasmid</keyword>
<name>A0A4D8PRX5_9PROT</name>
<evidence type="ECO:0000313" key="7">
    <source>
        <dbReference type="EMBL" id="QCN99527.1"/>
    </source>
</evidence>
<dbReference type="Pfam" id="PF01258">
    <property type="entry name" value="zf-dskA_traR"/>
    <property type="match status" value="1"/>
</dbReference>
<dbReference type="AlphaFoldDB" id="A0A4D8PRX5"/>
<dbReference type="Gene3D" id="1.20.120.910">
    <property type="entry name" value="DksA, coiled-coil domain"/>
    <property type="match status" value="1"/>
</dbReference>
<dbReference type="PANTHER" id="PTHR38777">
    <property type="entry name" value="FELS-2 PROPHAGE PROTEIN"/>
    <property type="match status" value="1"/>
</dbReference>
<reference evidence="7 8" key="1">
    <citation type="submission" date="2018-09" db="EMBL/GenBank/DDBJ databases">
        <title>Whole genome based analysis of evolution and adaptive divergence in Indian and Brazilian strains of Azospirillum brasilense.</title>
        <authorList>
            <person name="Singh C."/>
            <person name="Tripathi A.K."/>
        </authorList>
    </citation>
    <scope>NUCLEOTIDE SEQUENCE [LARGE SCALE GENOMIC DNA]</scope>
    <source>
        <strain evidence="7 8">MTCC4035</strain>
        <plasmid evidence="7 8">p3</plasmid>
    </source>
</reference>
<organism evidence="7 8">
    <name type="scientific">Azospirillum argentinense</name>
    <dbReference type="NCBI Taxonomy" id="2970906"/>
    <lineage>
        <taxon>Bacteria</taxon>
        <taxon>Pseudomonadati</taxon>
        <taxon>Pseudomonadota</taxon>
        <taxon>Alphaproteobacteria</taxon>
        <taxon>Rhodospirillales</taxon>
        <taxon>Azospirillaceae</taxon>
        <taxon>Azospirillum</taxon>
    </lineage>
</organism>
<dbReference type="InterPro" id="IPR000962">
    <property type="entry name" value="Znf_DskA_TraR"/>
</dbReference>
<evidence type="ECO:0000256" key="2">
    <source>
        <dbReference type="ARBA" id="ARBA00022771"/>
    </source>
</evidence>
<evidence type="ECO:0000259" key="5">
    <source>
        <dbReference type="Pfam" id="PF01258"/>
    </source>
</evidence>
<evidence type="ECO:0000313" key="6">
    <source>
        <dbReference type="EMBL" id="QCN99479.1"/>
    </source>
</evidence>
<dbReference type="PROSITE" id="PS51128">
    <property type="entry name" value="ZF_DKSA_2"/>
    <property type="match status" value="1"/>
</dbReference>
<evidence type="ECO:0000256" key="3">
    <source>
        <dbReference type="ARBA" id="ARBA00022833"/>
    </source>
</evidence>
<accession>A0A4D8PRX5</accession>
<dbReference type="EMBL" id="CP032324">
    <property type="protein sequence ID" value="QCN99527.1"/>
    <property type="molecule type" value="Genomic_DNA"/>
</dbReference>
<dbReference type="PANTHER" id="PTHR38777:SF1">
    <property type="entry name" value="DNAK SUPPRESSOR PROTEIN"/>
    <property type="match status" value="1"/>
</dbReference>
<dbReference type="GO" id="GO:0008270">
    <property type="term" value="F:zinc ion binding"/>
    <property type="evidence" value="ECO:0007669"/>
    <property type="project" value="UniProtKB-KW"/>
</dbReference>
<evidence type="ECO:0000256" key="4">
    <source>
        <dbReference type="PROSITE-ProRule" id="PRU00510"/>
    </source>
</evidence>
<gene>
    <name evidence="6" type="ORF">D3093_26815</name>
    <name evidence="7" type="ORF">D3093_30075</name>
</gene>
<geneLocation type="plasmid" evidence="7 8">
    <name>p3</name>
</geneLocation>